<evidence type="ECO:0000313" key="2">
    <source>
        <dbReference type="EMBL" id="GGB75464.1"/>
    </source>
</evidence>
<organism evidence="2 3">
    <name type="scientific">Blastomonas aquatica</name>
    <dbReference type="NCBI Taxonomy" id="1510276"/>
    <lineage>
        <taxon>Bacteria</taxon>
        <taxon>Pseudomonadati</taxon>
        <taxon>Pseudomonadota</taxon>
        <taxon>Alphaproteobacteria</taxon>
        <taxon>Sphingomonadales</taxon>
        <taxon>Sphingomonadaceae</taxon>
        <taxon>Blastomonas</taxon>
    </lineage>
</organism>
<feature type="transmembrane region" description="Helical" evidence="1">
    <location>
        <begin position="61"/>
        <end position="86"/>
    </location>
</feature>
<proteinExistence type="predicted"/>
<accession>A0ABQ1JS60</accession>
<keyword evidence="1" id="KW-0812">Transmembrane</keyword>
<reference evidence="3" key="1">
    <citation type="journal article" date="2019" name="Int. J. Syst. Evol. Microbiol.">
        <title>The Global Catalogue of Microorganisms (GCM) 10K type strain sequencing project: providing services to taxonomists for standard genome sequencing and annotation.</title>
        <authorList>
            <consortium name="The Broad Institute Genomics Platform"/>
            <consortium name="The Broad Institute Genome Sequencing Center for Infectious Disease"/>
            <person name="Wu L."/>
            <person name="Ma J."/>
        </authorList>
    </citation>
    <scope>NUCLEOTIDE SEQUENCE [LARGE SCALE GENOMIC DNA]</scope>
    <source>
        <strain evidence="3">CGMCC 1.12851</strain>
    </source>
</reference>
<feature type="transmembrane region" description="Helical" evidence="1">
    <location>
        <begin position="256"/>
        <end position="278"/>
    </location>
</feature>
<gene>
    <name evidence="2" type="ORF">GCM10010833_33370</name>
</gene>
<sequence>MLADGITEVPDTEVRYSVHRISWFATAWGLLVIAVLVWQSYSYTGVFAWLAEWQFRRFDRMFPVVTIFLLTLLLILPALLLIGWRLRERRRLYGRANLGLLTRRGTFLGKWLAILSGLFFIVSVGLALFGLSVSSGDDQPVRSFSLTNPAPAAGREVQARAWVRTDRIGYYRERLIFTERDLYVAPLTVGENPSDIQVFIQVSPTKDAVAAKRRVIKGFLREAAIPGALERLYQDAGYRIKRPTYLVFQAGTSARWPFLSAAADLALIALLLGLGALLTRRHVRMLGSTPDQK</sequence>
<dbReference type="EMBL" id="BMGD01000008">
    <property type="protein sequence ID" value="GGB75464.1"/>
    <property type="molecule type" value="Genomic_DNA"/>
</dbReference>
<dbReference type="Proteomes" id="UP000614261">
    <property type="component" value="Unassembled WGS sequence"/>
</dbReference>
<feature type="transmembrane region" description="Helical" evidence="1">
    <location>
        <begin position="21"/>
        <end position="41"/>
    </location>
</feature>
<evidence type="ECO:0000313" key="3">
    <source>
        <dbReference type="Proteomes" id="UP000614261"/>
    </source>
</evidence>
<comment type="caution">
    <text evidence="2">The sequence shown here is derived from an EMBL/GenBank/DDBJ whole genome shotgun (WGS) entry which is preliminary data.</text>
</comment>
<dbReference type="RefSeq" id="WP_376857339.1">
    <property type="nucleotide sequence ID" value="NZ_JBHRVH010000001.1"/>
</dbReference>
<keyword evidence="3" id="KW-1185">Reference proteome</keyword>
<keyword evidence="1" id="KW-1133">Transmembrane helix</keyword>
<protein>
    <submittedName>
        <fullName evidence="2">Uncharacterized protein</fullName>
    </submittedName>
</protein>
<keyword evidence="1" id="KW-0472">Membrane</keyword>
<name>A0ABQ1JS60_9SPHN</name>
<feature type="transmembrane region" description="Helical" evidence="1">
    <location>
        <begin position="107"/>
        <end position="131"/>
    </location>
</feature>
<evidence type="ECO:0000256" key="1">
    <source>
        <dbReference type="SAM" id="Phobius"/>
    </source>
</evidence>